<keyword evidence="14" id="KW-1185">Reference proteome</keyword>
<accession>A0A8J3BXT4</accession>
<organism evidence="13 14">
    <name type="scientific">Mangrovihabitans endophyticus</name>
    <dbReference type="NCBI Taxonomy" id="1751298"/>
    <lineage>
        <taxon>Bacteria</taxon>
        <taxon>Bacillati</taxon>
        <taxon>Actinomycetota</taxon>
        <taxon>Actinomycetes</taxon>
        <taxon>Micromonosporales</taxon>
        <taxon>Micromonosporaceae</taxon>
        <taxon>Mangrovihabitans</taxon>
    </lineage>
</organism>
<evidence type="ECO:0000256" key="5">
    <source>
        <dbReference type="ARBA" id="ARBA00022777"/>
    </source>
</evidence>
<evidence type="ECO:0000259" key="11">
    <source>
        <dbReference type="PROSITE" id="PS50011"/>
    </source>
</evidence>
<dbReference type="PROSITE" id="PS50011">
    <property type="entry name" value="PROTEIN_KINASE_DOM"/>
    <property type="match status" value="1"/>
</dbReference>
<feature type="compositionally biased region" description="Low complexity" evidence="10">
    <location>
        <begin position="398"/>
        <end position="413"/>
    </location>
</feature>
<dbReference type="InterPro" id="IPR017441">
    <property type="entry name" value="Protein_kinase_ATP_BS"/>
</dbReference>
<dbReference type="SUPFAM" id="SSF49384">
    <property type="entry name" value="Carbohydrate-binding domain"/>
    <property type="match status" value="1"/>
</dbReference>
<dbReference type="Pfam" id="PF00553">
    <property type="entry name" value="CBM_2"/>
    <property type="match status" value="1"/>
</dbReference>
<feature type="compositionally biased region" description="Low complexity" evidence="10">
    <location>
        <begin position="753"/>
        <end position="771"/>
    </location>
</feature>
<evidence type="ECO:0000313" key="14">
    <source>
        <dbReference type="Proteomes" id="UP000656042"/>
    </source>
</evidence>
<comment type="caution">
    <text evidence="13">The sequence shown here is derived from an EMBL/GenBank/DDBJ whole genome shotgun (WGS) entry which is preliminary data.</text>
</comment>
<dbReference type="GO" id="GO:0004674">
    <property type="term" value="F:protein serine/threonine kinase activity"/>
    <property type="evidence" value="ECO:0007669"/>
    <property type="project" value="UniProtKB-KW"/>
</dbReference>
<dbReference type="InterPro" id="IPR011009">
    <property type="entry name" value="Kinase-like_dom_sf"/>
</dbReference>
<gene>
    <name evidence="13" type="ORF">GCM10012284_20070</name>
</gene>
<feature type="domain" description="CBM2" evidence="12">
    <location>
        <begin position="551"/>
        <end position="658"/>
    </location>
</feature>
<evidence type="ECO:0000256" key="4">
    <source>
        <dbReference type="ARBA" id="ARBA00022741"/>
    </source>
</evidence>
<feature type="region of interest" description="Disordered" evidence="10">
    <location>
        <begin position="286"/>
        <end position="504"/>
    </location>
</feature>
<feature type="compositionally biased region" description="Low complexity" evidence="10">
    <location>
        <begin position="342"/>
        <end position="386"/>
    </location>
</feature>
<keyword evidence="4 9" id="KW-0547">Nucleotide-binding</keyword>
<dbReference type="InterPro" id="IPR000719">
    <property type="entry name" value="Prot_kinase_dom"/>
</dbReference>
<feature type="compositionally biased region" description="Low complexity" evidence="10">
    <location>
        <begin position="463"/>
        <end position="488"/>
    </location>
</feature>
<dbReference type="PROSITE" id="PS00107">
    <property type="entry name" value="PROTEIN_KINASE_ATP"/>
    <property type="match status" value="1"/>
</dbReference>
<reference evidence="13" key="1">
    <citation type="journal article" date="2014" name="Int. J. Syst. Evol. Microbiol.">
        <title>Complete genome sequence of Corynebacterium casei LMG S-19264T (=DSM 44701T), isolated from a smear-ripened cheese.</title>
        <authorList>
            <consortium name="US DOE Joint Genome Institute (JGI-PGF)"/>
            <person name="Walter F."/>
            <person name="Albersmeier A."/>
            <person name="Kalinowski J."/>
            <person name="Ruckert C."/>
        </authorList>
    </citation>
    <scope>NUCLEOTIDE SEQUENCE</scope>
    <source>
        <strain evidence="13">CGMCC 4.7299</strain>
    </source>
</reference>
<dbReference type="GO" id="GO:0005524">
    <property type="term" value="F:ATP binding"/>
    <property type="evidence" value="ECO:0007669"/>
    <property type="project" value="UniProtKB-UniRule"/>
</dbReference>
<dbReference type="PANTHER" id="PTHR43289:SF30">
    <property type="entry name" value="NON-SPECIFIC SERINE_THREONINE PROTEIN KINASE"/>
    <property type="match status" value="1"/>
</dbReference>
<dbReference type="SUPFAM" id="SSF56112">
    <property type="entry name" value="Protein kinase-like (PK-like)"/>
    <property type="match status" value="1"/>
</dbReference>
<dbReference type="PANTHER" id="PTHR43289">
    <property type="entry name" value="MITOGEN-ACTIVATED PROTEIN KINASE KINASE KINASE 20-RELATED"/>
    <property type="match status" value="1"/>
</dbReference>
<comment type="catalytic activity">
    <reaction evidence="8">
        <text>L-seryl-[protein] + ATP = O-phospho-L-seryl-[protein] + ADP + H(+)</text>
        <dbReference type="Rhea" id="RHEA:17989"/>
        <dbReference type="Rhea" id="RHEA-COMP:9863"/>
        <dbReference type="Rhea" id="RHEA-COMP:11604"/>
        <dbReference type="ChEBI" id="CHEBI:15378"/>
        <dbReference type="ChEBI" id="CHEBI:29999"/>
        <dbReference type="ChEBI" id="CHEBI:30616"/>
        <dbReference type="ChEBI" id="CHEBI:83421"/>
        <dbReference type="ChEBI" id="CHEBI:456216"/>
        <dbReference type="EC" id="2.7.11.1"/>
    </reaction>
</comment>
<keyword evidence="3" id="KW-0808">Transferase</keyword>
<dbReference type="GO" id="GO:0004553">
    <property type="term" value="F:hydrolase activity, hydrolyzing O-glycosyl compounds"/>
    <property type="evidence" value="ECO:0007669"/>
    <property type="project" value="InterPro"/>
</dbReference>
<keyword evidence="6 9" id="KW-0067">ATP-binding</keyword>
<protein>
    <recommendedName>
        <fullName evidence="1">non-specific serine/threonine protein kinase</fullName>
        <ecNumber evidence="1">2.7.11.1</ecNumber>
    </recommendedName>
</protein>
<evidence type="ECO:0000256" key="9">
    <source>
        <dbReference type="PROSITE-ProRule" id="PRU10141"/>
    </source>
</evidence>
<keyword evidence="2" id="KW-0723">Serine/threonine-protein kinase</keyword>
<dbReference type="EC" id="2.7.11.1" evidence="1"/>
<dbReference type="Pfam" id="PF00069">
    <property type="entry name" value="Pkinase"/>
    <property type="match status" value="1"/>
</dbReference>
<evidence type="ECO:0000256" key="10">
    <source>
        <dbReference type="SAM" id="MobiDB-lite"/>
    </source>
</evidence>
<dbReference type="AlphaFoldDB" id="A0A8J3BXT4"/>
<name>A0A8J3BXT4_9ACTN</name>
<dbReference type="Gene3D" id="3.30.200.20">
    <property type="entry name" value="Phosphorylase Kinase, domain 1"/>
    <property type="match status" value="1"/>
</dbReference>
<dbReference type="InterPro" id="IPR008965">
    <property type="entry name" value="CBM2/CBM3_carb-bd_dom_sf"/>
</dbReference>
<evidence type="ECO:0000256" key="8">
    <source>
        <dbReference type="ARBA" id="ARBA00048679"/>
    </source>
</evidence>
<proteinExistence type="predicted"/>
<dbReference type="Proteomes" id="UP000656042">
    <property type="component" value="Unassembled WGS sequence"/>
</dbReference>
<dbReference type="CDD" id="cd14014">
    <property type="entry name" value="STKc_PknB_like"/>
    <property type="match status" value="1"/>
</dbReference>
<reference evidence="13" key="2">
    <citation type="submission" date="2020-09" db="EMBL/GenBank/DDBJ databases">
        <authorList>
            <person name="Sun Q."/>
            <person name="Zhou Y."/>
        </authorList>
    </citation>
    <scope>NUCLEOTIDE SEQUENCE</scope>
    <source>
        <strain evidence="13">CGMCC 4.7299</strain>
    </source>
</reference>
<dbReference type="Gene3D" id="2.60.40.290">
    <property type="match status" value="1"/>
</dbReference>
<dbReference type="PROSITE" id="PS00109">
    <property type="entry name" value="PROTEIN_KINASE_TYR"/>
    <property type="match status" value="1"/>
</dbReference>
<evidence type="ECO:0000256" key="7">
    <source>
        <dbReference type="ARBA" id="ARBA00047899"/>
    </source>
</evidence>
<feature type="binding site" evidence="9">
    <location>
        <position position="49"/>
    </location>
    <ligand>
        <name>ATP</name>
        <dbReference type="ChEBI" id="CHEBI:30616"/>
    </ligand>
</feature>
<dbReference type="GO" id="GO:0005975">
    <property type="term" value="P:carbohydrate metabolic process"/>
    <property type="evidence" value="ECO:0007669"/>
    <property type="project" value="InterPro"/>
</dbReference>
<dbReference type="PROSITE" id="PS51173">
    <property type="entry name" value="CBM2"/>
    <property type="match status" value="1"/>
</dbReference>
<dbReference type="SMART" id="SM00637">
    <property type="entry name" value="CBD_II"/>
    <property type="match status" value="1"/>
</dbReference>
<feature type="compositionally biased region" description="Pro residues" evidence="10">
    <location>
        <begin position="489"/>
        <end position="498"/>
    </location>
</feature>
<evidence type="ECO:0000313" key="13">
    <source>
        <dbReference type="EMBL" id="GGK85795.1"/>
    </source>
</evidence>
<dbReference type="FunFam" id="3.30.200.20:FF:000035">
    <property type="entry name" value="Serine/threonine protein kinase Stk1"/>
    <property type="match status" value="1"/>
</dbReference>
<evidence type="ECO:0000256" key="6">
    <source>
        <dbReference type="ARBA" id="ARBA00022840"/>
    </source>
</evidence>
<evidence type="ECO:0000259" key="12">
    <source>
        <dbReference type="PROSITE" id="PS51173"/>
    </source>
</evidence>
<evidence type="ECO:0000256" key="3">
    <source>
        <dbReference type="ARBA" id="ARBA00022679"/>
    </source>
</evidence>
<dbReference type="Gene3D" id="1.10.510.10">
    <property type="entry name" value="Transferase(Phosphotransferase) domain 1"/>
    <property type="match status" value="1"/>
</dbReference>
<keyword evidence="5" id="KW-0418">Kinase</keyword>
<dbReference type="InterPro" id="IPR012291">
    <property type="entry name" value="CBM2_carb-bd_dom_sf"/>
</dbReference>
<comment type="catalytic activity">
    <reaction evidence="7">
        <text>L-threonyl-[protein] + ATP = O-phospho-L-threonyl-[protein] + ADP + H(+)</text>
        <dbReference type="Rhea" id="RHEA:46608"/>
        <dbReference type="Rhea" id="RHEA-COMP:11060"/>
        <dbReference type="Rhea" id="RHEA-COMP:11605"/>
        <dbReference type="ChEBI" id="CHEBI:15378"/>
        <dbReference type="ChEBI" id="CHEBI:30013"/>
        <dbReference type="ChEBI" id="CHEBI:30616"/>
        <dbReference type="ChEBI" id="CHEBI:61977"/>
        <dbReference type="ChEBI" id="CHEBI:456216"/>
        <dbReference type="EC" id="2.7.11.1"/>
    </reaction>
</comment>
<dbReference type="InterPro" id="IPR001919">
    <property type="entry name" value="CBD2"/>
</dbReference>
<evidence type="ECO:0000256" key="1">
    <source>
        <dbReference type="ARBA" id="ARBA00012513"/>
    </source>
</evidence>
<dbReference type="InterPro" id="IPR008266">
    <property type="entry name" value="Tyr_kinase_AS"/>
</dbReference>
<evidence type="ECO:0000256" key="2">
    <source>
        <dbReference type="ARBA" id="ARBA00022527"/>
    </source>
</evidence>
<feature type="region of interest" description="Disordered" evidence="10">
    <location>
        <begin position="661"/>
        <end position="682"/>
    </location>
</feature>
<feature type="compositionally biased region" description="Low complexity" evidence="10">
    <location>
        <begin position="439"/>
        <end position="455"/>
    </location>
</feature>
<feature type="region of interest" description="Disordered" evidence="10">
    <location>
        <begin position="703"/>
        <end position="794"/>
    </location>
</feature>
<sequence>MWGHMSTTDLPGSSLLANRYRLVERLGAGGMSVVWRGFDEVLGRQVAVKVLPPSTSADPSFRRRLRAEAQAAARLSHPHITGVYDYGEATTVDGEAVPYVVMELVDGESLAAVLARTRRLPWSAAVRISAEVSAALAAAHARGIVHRDVTPANVMLTPSGAKVVDFGISALIGENDIDPDGSLLGTPAYLAPERLEGGQVSPATDVYAVGLLIYRTLIGQLPWDVGTTTALLRAHQYTEPEPLPPVEGLPVVVERLIARCLQKRPADRPSSAELAEVLAGVTSGAPSAGFVPDWADNGEDTTILPSSYPRTDERISRHGQARVPEQSPAGHGRAAVPDAERPSPMAPSAPGASLAAASAGLATGAPRPDHLAGPAAAGPPTGAPPVDGGGRSPYAGTPRNSRFAAPRAAASAPPDAPIRRPLPVESAPDTATPDAEPTGFASPGFASPGFASPAADAPPPDAPAASLRPAVGDAPAVPAAPSGAGAAPPHRPSAPPPAGGARAAQGGNRRLFVLCGTMLAIAAAAGAWSLMRHDGTAPNTVAVKEPPPPSVVPDSGKCVVSYAVMSDARGRFNASVTVANRNTTAIKDWRLWFLMQGDQVMKSTSGAKLTQDGKEVRLTSGGTLQPQKALTFRVSGRYERNNAAPMAFELNGNTCRTYVSTKPGEPSRSVERLSNGTTKLGPVAAADPATGIVIGPSGVVSVGPTTPGASRGASEPIDPAPVGSEVVDEPLSGHGTETSIAPNPDTDPPSATPSPTATTVAATTSPVVAPPGDTSTPDPVDSGPDKNGADPLDN</sequence>
<dbReference type="GO" id="GO:0030247">
    <property type="term" value="F:polysaccharide binding"/>
    <property type="evidence" value="ECO:0007669"/>
    <property type="project" value="UniProtKB-UniRule"/>
</dbReference>
<dbReference type="EMBL" id="BMMX01000005">
    <property type="protein sequence ID" value="GGK85795.1"/>
    <property type="molecule type" value="Genomic_DNA"/>
</dbReference>
<feature type="domain" description="Protein kinase" evidence="11">
    <location>
        <begin position="20"/>
        <end position="281"/>
    </location>
</feature>